<name>A0A6M3L9I7_9ZZZZ</name>
<gene>
    <name evidence="1" type="ORF">MM415A01973_0004</name>
    <name evidence="2" type="ORF">MM415B03344_0004</name>
</gene>
<organism evidence="2">
    <name type="scientific">viral metagenome</name>
    <dbReference type="NCBI Taxonomy" id="1070528"/>
    <lineage>
        <taxon>unclassified sequences</taxon>
        <taxon>metagenomes</taxon>
        <taxon>organismal metagenomes</taxon>
    </lineage>
</organism>
<evidence type="ECO:0000313" key="2">
    <source>
        <dbReference type="EMBL" id="QJA91516.1"/>
    </source>
</evidence>
<sequence length="80" mass="9670">MTVLNLDVIQPKQVYLRDEELTKLMHYVDKTNWEIVKNFWGYMDNPGMRLSHWERQPYALTYPARDVKSYIKMYKGVNKA</sequence>
<evidence type="ECO:0000313" key="1">
    <source>
        <dbReference type="EMBL" id="QJA74529.1"/>
    </source>
</evidence>
<protein>
    <submittedName>
        <fullName evidence="2">Uncharacterized protein</fullName>
    </submittedName>
</protein>
<dbReference type="EMBL" id="MT142104">
    <property type="protein sequence ID" value="QJA74529.1"/>
    <property type="molecule type" value="Genomic_DNA"/>
</dbReference>
<dbReference type="EMBL" id="MT142993">
    <property type="protein sequence ID" value="QJA91516.1"/>
    <property type="molecule type" value="Genomic_DNA"/>
</dbReference>
<proteinExistence type="predicted"/>
<dbReference type="AlphaFoldDB" id="A0A6M3L9I7"/>
<accession>A0A6M3L9I7</accession>
<reference evidence="2" key="1">
    <citation type="submission" date="2020-03" db="EMBL/GenBank/DDBJ databases">
        <title>The deep terrestrial virosphere.</title>
        <authorList>
            <person name="Holmfeldt K."/>
            <person name="Nilsson E."/>
            <person name="Simone D."/>
            <person name="Lopez-Fernandez M."/>
            <person name="Wu X."/>
            <person name="de Brujin I."/>
            <person name="Lundin D."/>
            <person name="Andersson A."/>
            <person name="Bertilsson S."/>
            <person name="Dopson M."/>
        </authorList>
    </citation>
    <scope>NUCLEOTIDE SEQUENCE</scope>
    <source>
        <strain evidence="1">MM415A01973</strain>
        <strain evidence="2">MM415B03344</strain>
    </source>
</reference>